<name>A7E7E0_SCLS1</name>
<dbReference type="InParanoid" id="A7E7E0"/>
<dbReference type="AlphaFoldDB" id="A7E7E0"/>
<dbReference type="RefSeq" id="XP_001597024.1">
    <property type="nucleotide sequence ID" value="XM_001596974.1"/>
</dbReference>
<dbReference type="EMBL" id="CH476622">
    <property type="protein sequence ID" value="EDN96292.1"/>
    <property type="molecule type" value="Genomic_DNA"/>
</dbReference>
<dbReference type="Proteomes" id="UP000001312">
    <property type="component" value="Unassembled WGS sequence"/>
</dbReference>
<dbReference type="KEGG" id="ssl:SS1G_01218"/>
<dbReference type="GeneID" id="5493452"/>
<dbReference type="HOGENOM" id="CLU_3033760_0_0_1"/>
<evidence type="ECO:0000313" key="2">
    <source>
        <dbReference type="Proteomes" id="UP000001312"/>
    </source>
</evidence>
<reference evidence="2" key="1">
    <citation type="journal article" date="2011" name="PLoS Genet.">
        <title>Genomic analysis of the necrotrophic fungal pathogens Sclerotinia sclerotiorum and Botrytis cinerea.</title>
        <authorList>
            <person name="Amselem J."/>
            <person name="Cuomo C.A."/>
            <person name="van Kan J.A."/>
            <person name="Viaud M."/>
            <person name="Benito E.P."/>
            <person name="Couloux A."/>
            <person name="Coutinho P.M."/>
            <person name="de Vries R.P."/>
            <person name="Dyer P.S."/>
            <person name="Fillinger S."/>
            <person name="Fournier E."/>
            <person name="Gout L."/>
            <person name="Hahn M."/>
            <person name="Kohn L."/>
            <person name="Lapalu N."/>
            <person name="Plummer K.M."/>
            <person name="Pradier J.M."/>
            <person name="Quevillon E."/>
            <person name="Sharon A."/>
            <person name="Simon A."/>
            <person name="ten Have A."/>
            <person name="Tudzynski B."/>
            <person name="Tudzynski P."/>
            <person name="Wincker P."/>
            <person name="Andrew M."/>
            <person name="Anthouard V."/>
            <person name="Beever R.E."/>
            <person name="Beffa R."/>
            <person name="Benoit I."/>
            <person name="Bouzid O."/>
            <person name="Brault B."/>
            <person name="Chen Z."/>
            <person name="Choquer M."/>
            <person name="Collemare J."/>
            <person name="Cotton P."/>
            <person name="Danchin E.G."/>
            <person name="Da Silva C."/>
            <person name="Gautier A."/>
            <person name="Giraud C."/>
            <person name="Giraud T."/>
            <person name="Gonzalez C."/>
            <person name="Grossetete S."/>
            <person name="Guldener U."/>
            <person name="Henrissat B."/>
            <person name="Howlett B.J."/>
            <person name="Kodira C."/>
            <person name="Kretschmer M."/>
            <person name="Lappartient A."/>
            <person name="Leroch M."/>
            <person name="Levis C."/>
            <person name="Mauceli E."/>
            <person name="Neuveglise C."/>
            <person name="Oeser B."/>
            <person name="Pearson M."/>
            <person name="Poulain J."/>
            <person name="Poussereau N."/>
            <person name="Quesneville H."/>
            <person name="Rascle C."/>
            <person name="Schumacher J."/>
            <person name="Segurens B."/>
            <person name="Sexton A."/>
            <person name="Silva E."/>
            <person name="Sirven C."/>
            <person name="Soanes D.M."/>
            <person name="Talbot N.J."/>
            <person name="Templeton M."/>
            <person name="Yandava C."/>
            <person name="Yarden O."/>
            <person name="Zeng Q."/>
            <person name="Rollins J.A."/>
            <person name="Lebrun M.H."/>
            <person name="Dickman M."/>
        </authorList>
    </citation>
    <scope>NUCLEOTIDE SEQUENCE [LARGE SCALE GENOMIC DNA]</scope>
    <source>
        <strain evidence="2">ATCC 18683 / 1980 / Ss-1</strain>
    </source>
</reference>
<protein>
    <submittedName>
        <fullName evidence="1">Uncharacterized protein</fullName>
    </submittedName>
</protein>
<organism evidence="1 2">
    <name type="scientific">Sclerotinia sclerotiorum (strain ATCC 18683 / 1980 / Ss-1)</name>
    <name type="common">White mold</name>
    <name type="synonym">Whetzelinia sclerotiorum</name>
    <dbReference type="NCBI Taxonomy" id="665079"/>
    <lineage>
        <taxon>Eukaryota</taxon>
        <taxon>Fungi</taxon>
        <taxon>Dikarya</taxon>
        <taxon>Ascomycota</taxon>
        <taxon>Pezizomycotina</taxon>
        <taxon>Leotiomycetes</taxon>
        <taxon>Helotiales</taxon>
        <taxon>Sclerotiniaceae</taxon>
        <taxon>Sclerotinia</taxon>
    </lineage>
</organism>
<gene>
    <name evidence="1" type="ORF">SS1G_01218</name>
</gene>
<keyword evidence="2" id="KW-1185">Reference proteome</keyword>
<proteinExistence type="predicted"/>
<sequence length="55" mass="6501">MSPICVQEYNKHRSWINEDEAPLDSLKAHHGNEQGMMSVHRRLMQHHVKMLLACY</sequence>
<evidence type="ECO:0000313" key="1">
    <source>
        <dbReference type="EMBL" id="EDN96292.1"/>
    </source>
</evidence>
<accession>A7E7E0</accession>